<evidence type="ECO:0000256" key="1">
    <source>
        <dbReference type="SAM" id="Phobius"/>
    </source>
</evidence>
<feature type="transmembrane region" description="Helical" evidence="1">
    <location>
        <begin position="170"/>
        <end position="190"/>
    </location>
</feature>
<reference evidence="2 3" key="1">
    <citation type="journal article" date="2014" name="Int. J. Syst. Evol. Microbiol.">
        <title>Phylogenomics and the dynamic genome evolution of the genus Streptococcus.</title>
        <authorList>
            <consortium name="The Broad Institute Genome Sequencing Platform"/>
            <person name="Richards V.P."/>
            <person name="Palmer S.R."/>
            <person name="Pavinski Bitar P.D."/>
            <person name="Qin X."/>
            <person name="Weinstock G.M."/>
            <person name="Highlander S.K."/>
            <person name="Town C.D."/>
            <person name="Burne R.A."/>
            <person name="Stanhope M.J."/>
        </authorList>
    </citation>
    <scope>NUCLEOTIDE SEQUENCE [LARGE SCALE GENOMIC DNA]</scope>
    <source>
        <strain evidence="2 3">NCTC 11558</strain>
    </source>
</reference>
<keyword evidence="3" id="KW-1185">Reference proteome</keyword>
<dbReference type="Pfam" id="PF05857">
    <property type="entry name" value="TraX"/>
    <property type="match status" value="1"/>
</dbReference>
<dbReference type="Proteomes" id="UP000003573">
    <property type="component" value="Unassembled WGS sequence"/>
</dbReference>
<feature type="transmembrane region" description="Helical" evidence="1">
    <location>
        <begin position="90"/>
        <end position="108"/>
    </location>
</feature>
<dbReference type="eggNOG" id="ENOG5031UBP">
    <property type="taxonomic scope" value="Bacteria"/>
</dbReference>
<evidence type="ECO:0000313" key="2">
    <source>
        <dbReference type="EMBL" id="EHJ53148.1"/>
    </source>
</evidence>
<feature type="transmembrane region" description="Helical" evidence="1">
    <location>
        <begin position="144"/>
        <end position="163"/>
    </location>
</feature>
<sequence>MKNYNANQLKYLALAFMTLDSIFFAFPNSLPSWIHLLTRFVAPLFAFFTVEGFFHTRNRHNHLRRLWLAAILMQCGDFISFFIFGLKHQITDNIFLTLALGYTVIYLLQKGKEGSKKFYYMGTLVFLLGLVLSILPLSLGAYQFALEGGLPILFTILIFWAFYDKRRKQVLAFLAWNGLYLLLALPPLPGGYPALGLWFEEFCYNSDSLTFLFLPLLLLYNGEKGSSKPMHKWFFYIYYPLHLWVLYILAFFLIR</sequence>
<feature type="transmembrane region" description="Helical" evidence="1">
    <location>
        <begin position="120"/>
        <end position="138"/>
    </location>
</feature>
<comment type="caution">
    <text evidence="2">The sequence shown here is derived from an EMBL/GenBank/DDBJ whole genome shotgun (WGS) entry which is preliminary data.</text>
</comment>
<evidence type="ECO:0000313" key="3">
    <source>
        <dbReference type="Proteomes" id="UP000003573"/>
    </source>
</evidence>
<organism evidence="2 3">
    <name type="scientific">Streptococcus macacae NCTC 11558</name>
    <dbReference type="NCBI Taxonomy" id="764298"/>
    <lineage>
        <taxon>Bacteria</taxon>
        <taxon>Bacillati</taxon>
        <taxon>Bacillota</taxon>
        <taxon>Bacilli</taxon>
        <taxon>Lactobacillales</taxon>
        <taxon>Streptococcaceae</taxon>
        <taxon>Streptococcus</taxon>
    </lineage>
</organism>
<feature type="transmembrane region" description="Helical" evidence="1">
    <location>
        <begin position="12"/>
        <end position="30"/>
    </location>
</feature>
<feature type="transmembrane region" description="Helical" evidence="1">
    <location>
        <begin position="66"/>
        <end position="84"/>
    </location>
</feature>
<accession>G5JW35</accession>
<gene>
    <name evidence="2" type="ORF">STRMA_1449</name>
</gene>
<name>G5JW35_9STRE</name>
<feature type="transmembrane region" description="Helical" evidence="1">
    <location>
        <begin position="36"/>
        <end position="54"/>
    </location>
</feature>
<dbReference type="AlphaFoldDB" id="G5JW35"/>
<keyword evidence="1" id="KW-0472">Membrane</keyword>
<keyword evidence="1" id="KW-1133">Transmembrane helix</keyword>
<dbReference type="STRING" id="764298.STRMA_1449"/>
<protein>
    <submittedName>
        <fullName evidence="2">Protein TraX</fullName>
    </submittedName>
</protein>
<feature type="transmembrane region" description="Helical" evidence="1">
    <location>
        <begin position="233"/>
        <end position="254"/>
    </location>
</feature>
<proteinExistence type="predicted"/>
<keyword evidence="1" id="KW-0812">Transmembrane</keyword>
<dbReference type="InterPro" id="IPR008875">
    <property type="entry name" value="TraX"/>
</dbReference>
<dbReference type="EMBL" id="AEUW02000001">
    <property type="protein sequence ID" value="EHJ53148.1"/>
    <property type="molecule type" value="Genomic_DNA"/>
</dbReference>
<dbReference type="OrthoDB" id="9781069at2"/>